<keyword evidence="2" id="KW-1185">Reference proteome</keyword>
<dbReference type="STRING" id="768700.MSU_0440"/>
<organism evidence="1 2">
    <name type="scientific">Mycoplasma suis (strain Illinois)</name>
    <dbReference type="NCBI Taxonomy" id="768700"/>
    <lineage>
        <taxon>Bacteria</taxon>
        <taxon>Bacillati</taxon>
        <taxon>Mycoplasmatota</taxon>
        <taxon>Mollicutes</taxon>
        <taxon>Mycoplasmataceae</taxon>
        <taxon>Mycoplasma</taxon>
    </lineage>
</organism>
<dbReference type="KEGG" id="mss:MSU_0440"/>
<evidence type="ECO:0000313" key="1">
    <source>
        <dbReference type="EMBL" id="ADX97976.1"/>
    </source>
</evidence>
<dbReference type="AlphaFoldDB" id="F0QR56"/>
<evidence type="ECO:0000313" key="2">
    <source>
        <dbReference type="Proteomes" id="UP000007484"/>
    </source>
</evidence>
<name>F0QR56_MYCSL</name>
<sequence length="89" mass="10499">MPEYLVGIVREVVHKKFVIVECEIANPSTFYCILSWKIRLKKIVSYFLSRKFPEKIKPFSLESKEVIFKLKNCENFSLQDSGIIVEIRN</sequence>
<dbReference type="RefSeq" id="WP_013609857.1">
    <property type="nucleotide sequence ID" value="NC_015155.1"/>
</dbReference>
<protein>
    <submittedName>
        <fullName evidence="1">Uncharacterized protein</fullName>
    </submittedName>
</protein>
<dbReference type="EMBL" id="CP002525">
    <property type="protein sequence ID" value="ADX97976.1"/>
    <property type="molecule type" value="Genomic_DNA"/>
</dbReference>
<reference evidence="1 2" key="1">
    <citation type="journal article" date="2011" name="J. Bacteriol.">
        <title>Complete genome sequences of two hemotropic Mycoplasmas, Mycoplasma haemofelis strain Ohio2 and Mycoplasma suis strain Illinois.</title>
        <authorList>
            <person name="Messick J.B."/>
            <person name="Santos A.P."/>
            <person name="Guimaraes A.M."/>
        </authorList>
    </citation>
    <scope>NUCLEOTIDE SEQUENCE [LARGE SCALE GENOMIC DNA]</scope>
    <source>
        <strain evidence="1 2">Illinois</strain>
    </source>
</reference>
<dbReference type="HOGENOM" id="CLU_2451454_0_0_14"/>
<accession>F0QR56</accession>
<gene>
    <name evidence="1" type="ordered locus">MSU_0440</name>
</gene>
<proteinExistence type="predicted"/>
<dbReference type="Proteomes" id="UP000007484">
    <property type="component" value="Chromosome"/>
</dbReference>